<proteinExistence type="predicted"/>
<accession>A0A2A7HWT2</accession>
<dbReference type="Proteomes" id="UP000220006">
    <property type="component" value="Unassembled WGS sequence"/>
</dbReference>
<comment type="caution">
    <text evidence="1">The sequence shown here is derived from an EMBL/GenBank/DDBJ whole genome shotgun (WGS) entry which is preliminary data.</text>
</comment>
<protein>
    <submittedName>
        <fullName evidence="1">Uncharacterized protein</fullName>
    </submittedName>
</protein>
<dbReference type="RefSeq" id="WP_097904333.1">
    <property type="nucleotide sequence ID" value="NZ_NVLK01000027.1"/>
</dbReference>
<organism evidence="1 2">
    <name type="scientific">Bacillus cereus</name>
    <dbReference type="NCBI Taxonomy" id="1396"/>
    <lineage>
        <taxon>Bacteria</taxon>
        <taxon>Bacillati</taxon>
        <taxon>Bacillota</taxon>
        <taxon>Bacilli</taxon>
        <taxon>Bacillales</taxon>
        <taxon>Bacillaceae</taxon>
        <taxon>Bacillus</taxon>
        <taxon>Bacillus cereus group</taxon>
    </lineage>
</organism>
<gene>
    <name evidence="1" type="ORF">COM96_14145</name>
</gene>
<evidence type="ECO:0000313" key="2">
    <source>
        <dbReference type="Proteomes" id="UP000220006"/>
    </source>
</evidence>
<name>A0A2A7HWT2_BACCE</name>
<dbReference type="AlphaFoldDB" id="A0A2A7HWT2"/>
<evidence type="ECO:0000313" key="1">
    <source>
        <dbReference type="EMBL" id="PEC21407.1"/>
    </source>
</evidence>
<sequence>MINYSTNNNRILGSATTIHSVQGTMHAMHHAMQQCCPETVHYYYPTIQYHPIQYTHQSIYPYPTGFTTTPFY</sequence>
<dbReference type="EMBL" id="NVLK01000027">
    <property type="protein sequence ID" value="PEC21407.1"/>
    <property type="molecule type" value="Genomic_DNA"/>
</dbReference>
<reference evidence="1 2" key="1">
    <citation type="submission" date="2017-09" db="EMBL/GenBank/DDBJ databases">
        <title>Large-scale bioinformatics analysis of Bacillus genomes uncovers conserved roles of natural products in bacterial physiology.</title>
        <authorList>
            <consortium name="Agbiome Team Llc"/>
            <person name="Bleich R.M."/>
            <person name="Grubbs K.J."/>
            <person name="Santa Maria K.C."/>
            <person name="Allen S.E."/>
            <person name="Farag S."/>
            <person name="Shank E.A."/>
            <person name="Bowers A."/>
        </authorList>
    </citation>
    <scope>NUCLEOTIDE SEQUENCE [LARGE SCALE GENOMIC DNA]</scope>
    <source>
        <strain evidence="1 2">AFS096845</strain>
    </source>
</reference>